<dbReference type="InterPro" id="IPR005338">
    <property type="entry name" value="Anhydro_N_Ac-Mur_kinase"/>
</dbReference>
<keyword evidence="3" id="KW-1185">Reference proteome</keyword>
<keyword evidence="1" id="KW-0067">ATP-binding</keyword>
<dbReference type="PANTHER" id="PTHR30605:SF0">
    <property type="entry name" value="ANHYDRO-N-ACETYLMURAMIC ACID KINASE"/>
    <property type="match status" value="1"/>
</dbReference>
<gene>
    <name evidence="1" type="primary">anmK</name>
    <name evidence="2" type="ORF">N8I74_13830</name>
</gene>
<dbReference type="Pfam" id="PF03702">
    <property type="entry name" value="AnmK"/>
    <property type="match status" value="1"/>
</dbReference>
<comment type="catalytic activity">
    <reaction evidence="1">
        <text>1,6-anhydro-N-acetyl-beta-muramate + ATP + H2O = N-acetyl-D-muramate 6-phosphate + ADP + H(+)</text>
        <dbReference type="Rhea" id="RHEA:24952"/>
        <dbReference type="ChEBI" id="CHEBI:15377"/>
        <dbReference type="ChEBI" id="CHEBI:15378"/>
        <dbReference type="ChEBI" id="CHEBI:30616"/>
        <dbReference type="ChEBI" id="CHEBI:58690"/>
        <dbReference type="ChEBI" id="CHEBI:58722"/>
        <dbReference type="ChEBI" id="CHEBI:456216"/>
        <dbReference type="EC" id="2.7.1.170"/>
    </reaction>
</comment>
<dbReference type="EC" id="2.7.1.170" evidence="1"/>
<dbReference type="RefSeq" id="WP_263123691.1">
    <property type="nucleotide sequence ID" value="NZ_CP106753.1"/>
</dbReference>
<reference evidence="2" key="1">
    <citation type="submission" date="2022-10" db="EMBL/GenBank/DDBJ databases">
        <title>Chitiniphilus purpureus sp. nov., a novel chitin-degrading bacterium isolated from crawfish pond sediment.</title>
        <authorList>
            <person name="Li K."/>
        </authorList>
    </citation>
    <scope>NUCLEOTIDE SEQUENCE</scope>
    <source>
        <strain evidence="2">CD1</strain>
    </source>
</reference>
<dbReference type="NCBIfam" id="NF007139">
    <property type="entry name" value="PRK09585.1-3"/>
    <property type="match status" value="1"/>
</dbReference>
<dbReference type="PANTHER" id="PTHR30605">
    <property type="entry name" value="ANHYDRO-N-ACETYLMURAMIC ACID KINASE"/>
    <property type="match status" value="1"/>
</dbReference>
<dbReference type="SUPFAM" id="SSF53067">
    <property type="entry name" value="Actin-like ATPase domain"/>
    <property type="match status" value="1"/>
</dbReference>
<keyword evidence="1" id="KW-0547">Nucleotide-binding</keyword>
<sequence length="366" mass="38407">MSQQSYYIGLMTGTSLDGIDAALIDFSGPAPTLLAAQGQALPAELRRLLLALQTPGPDEIDLAAHAGNLLADCYAEAVLALLLRAGLDPHQVAAIGNHGQTVRHRPERGYTVQLGNNARLAELTGISVVGDFRSRDVAAGGQGAPLVPACHQALFADPLRHRVIVNIGGIANLTDLPPGGEATGFDTGPGNVLLDLWVEQHRGQRFDSGGAWAAGGQVLPDLLALLLAEPYFALPAPKSTGRDLFHAQWLTRRLLGRNDAPQDVQATLVALTAHSVAEAILLQAPQVDEVYVCGGGVHNAQLLQQLAQALPGIPLASTAALGMDPDWVEAYAFAWLAWRCLAGRPGNLPQATGAKGPRLLGAIWQA</sequence>
<comment type="function">
    <text evidence="1">Catalyzes the specific phosphorylation of 1,6-anhydro-N-acetylmuramic acid (anhMurNAc) with the simultaneous cleavage of the 1,6-anhydro ring, generating MurNAc-6-P. Is required for the utilization of anhMurNAc either imported from the medium or derived from its own cell wall murein, and thus plays a role in cell wall recycling.</text>
</comment>
<evidence type="ECO:0000313" key="3">
    <source>
        <dbReference type="Proteomes" id="UP001061302"/>
    </source>
</evidence>
<protein>
    <recommendedName>
        <fullName evidence="1">Anhydro-N-acetylmuramic acid kinase</fullName>
        <ecNumber evidence="1">2.7.1.170</ecNumber>
    </recommendedName>
    <alternativeName>
        <fullName evidence="1">AnhMurNAc kinase</fullName>
    </alternativeName>
</protein>
<accession>A0ABY6DJ66</accession>
<dbReference type="EMBL" id="CP106753">
    <property type="protein sequence ID" value="UXY14392.1"/>
    <property type="molecule type" value="Genomic_DNA"/>
</dbReference>
<dbReference type="CDD" id="cd24050">
    <property type="entry name" value="ASKHA_NBD_ANMK"/>
    <property type="match status" value="1"/>
</dbReference>
<keyword evidence="1 2" id="KW-0808">Transferase</keyword>
<name>A0ABY6DJ66_9NEIS</name>
<keyword evidence="1 2" id="KW-0418">Kinase</keyword>
<dbReference type="Gene3D" id="3.30.420.40">
    <property type="match status" value="2"/>
</dbReference>
<evidence type="ECO:0000256" key="1">
    <source>
        <dbReference type="HAMAP-Rule" id="MF_01270"/>
    </source>
</evidence>
<dbReference type="Proteomes" id="UP001061302">
    <property type="component" value="Chromosome"/>
</dbReference>
<dbReference type="InterPro" id="IPR043129">
    <property type="entry name" value="ATPase_NBD"/>
</dbReference>
<proteinExistence type="inferred from homology"/>
<comment type="pathway">
    <text evidence="1">Amino-sugar metabolism; 1,6-anhydro-N-acetylmuramate degradation.</text>
</comment>
<feature type="binding site" evidence="1">
    <location>
        <begin position="13"/>
        <end position="20"/>
    </location>
    <ligand>
        <name>ATP</name>
        <dbReference type="ChEBI" id="CHEBI:30616"/>
    </ligand>
</feature>
<keyword evidence="1" id="KW-0119">Carbohydrate metabolism</keyword>
<dbReference type="HAMAP" id="MF_01270">
    <property type="entry name" value="AnhMurNAc_kinase"/>
    <property type="match status" value="1"/>
</dbReference>
<evidence type="ECO:0000313" key="2">
    <source>
        <dbReference type="EMBL" id="UXY14392.1"/>
    </source>
</evidence>
<comment type="similarity">
    <text evidence="1">Belongs to the anhydro-N-acetylmuramic acid kinase family.</text>
</comment>
<organism evidence="2 3">
    <name type="scientific">Chitiniphilus purpureus</name>
    <dbReference type="NCBI Taxonomy" id="2981137"/>
    <lineage>
        <taxon>Bacteria</taxon>
        <taxon>Pseudomonadati</taxon>
        <taxon>Pseudomonadota</taxon>
        <taxon>Betaproteobacteria</taxon>
        <taxon>Neisseriales</taxon>
        <taxon>Chitinibacteraceae</taxon>
        <taxon>Chitiniphilus</taxon>
    </lineage>
</organism>
<dbReference type="GO" id="GO:0016301">
    <property type="term" value="F:kinase activity"/>
    <property type="evidence" value="ECO:0007669"/>
    <property type="project" value="UniProtKB-KW"/>
</dbReference>
<comment type="pathway">
    <text evidence="1">Cell wall biogenesis; peptidoglycan recycling.</text>
</comment>